<dbReference type="InterPro" id="IPR011735">
    <property type="entry name" value="WlaTC/HtrL_glycosyltransf"/>
</dbReference>
<reference evidence="3" key="1">
    <citation type="submission" date="2022-11" db="UniProtKB">
        <authorList>
            <consortium name="WormBaseParasite"/>
        </authorList>
    </citation>
    <scope>IDENTIFICATION</scope>
</reference>
<evidence type="ECO:0000313" key="3">
    <source>
        <dbReference type="WBParaSite" id="jg22140"/>
    </source>
</evidence>
<dbReference type="Proteomes" id="UP000887574">
    <property type="component" value="Unplaced"/>
</dbReference>
<organism evidence="2 3">
    <name type="scientific">Ditylenchus dipsaci</name>
    <dbReference type="NCBI Taxonomy" id="166011"/>
    <lineage>
        <taxon>Eukaryota</taxon>
        <taxon>Metazoa</taxon>
        <taxon>Ecdysozoa</taxon>
        <taxon>Nematoda</taxon>
        <taxon>Chromadorea</taxon>
        <taxon>Rhabditida</taxon>
        <taxon>Tylenchina</taxon>
        <taxon>Tylenchomorpha</taxon>
        <taxon>Sphaerularioidea</taxon>
        <taxon>Anguinidae</taxon>
        <taxon>Anguininae</taxon>
        <taxon>Ditylenchus</taxon>
    </lineage>
</organism>
<sequence length="260" mass="30184">MTFNILELGLFLITFLLTSFSLTNCAQDAISGLLSDTPVEHKNLTLVTALYDIHRENWPKWSRNQTKYRADMRNVLSADYDVLVNSKIHFLNTAMKEDYFGTEFLSWLDAGFSHLYPEKWARPDAFDWSPKFPRNKITMLKRTTKADLVTRYKLKDLYHKLIPEVLNAGLIAGDRPAIAQFHKYFYDEVEDLLKKDMIEDEQVFFVLVAAKHTELFNLVDKDCGPDLKTVGDMCVTQGDAFDLLRRMRRFVQNVRNLVGV</sequence>
<accession>A0A915DRK6</accession>
<protein>
    <submittedName>
        <fullName evidence="3">Uncharacterized protein</fullName>
    </submittedName>
</protein>
<dbReference type="WBParaSite" id="jg22140">
    <property type="protein sequence ID" value="jg22140"/>
    <property type="gene ID" value="jg22140"/>
</dbReference>
<keyword evidence="2" id="KW-1185">Reference proteome</keyword>
<feature type="signal peptide" evidence="1">
    <location>
        <begin position="1"/>
        <end position="25"/>
    </location>
</feature>
<name>A0A915DRK6_9BILA</name>
<keyword evidence="1" id="KW-0732">Signal</keyword>
<dbReference type="Pfam" id="PF09612">
    <property type="entry name" value="HtrL_YibB"/>
    <property type="match status" value="1"/>
</dbReference>
<proteinExistence type="predicted"/>
<dbReference type="AlphaFoldDB" id="A0A915DRK6"/>
<evidence type="ECO:0000313" key="2">
    <source>
        <dbReference type="Proteomes" id="UP000887574"/>
    </source>
</evidence>
<evidence type="ECO:0000256" key="1">
    <source>
        <dbReference type="SAM" id="SignalP"/>
    </source>
</evidence>
<feature type="chain" id="PRO_5037617631" evidence="1">
    <location>
        <begin position="26"/>
        <end position="260"/>
    </location>
</feature>